<evidence type="ECO:0000259" key="8">
    <source>
        <dbReference type="PROSITE" id="PS51935"/>
    </source>
</evidence>
<dbReference type="InterPro" id="IPR000064">
    <property type="entry name" value="NLP_P60_dom"/>
</dbReference>
<sequence>MHKKLRALLLTAIMVSTFTATTFATTQEQIKKQQQVIEQLRQQNAQNKGDLDKNAVLEQEAEKKVQDLETKIEQKDTEISTKQIKIDEANNQIAKTNEEITKSQFELDKAKLEMEKEQEIFGERASALYMNGTGSYIQLLLESDGFFDLISRIQTLKDISEHDNAIMKELQAKKDDVESKQKSLKTEKQRLVALKEQNEADLKEIVKDKEELQVLIAKATEERNYYASISKSFRDKQEANNKQIALAQQTIENWKNYGAANKPVNKPSRGEDIPASELGRAVVLEAYKYLNVPYVWGGTSPSGFDCSGLVQYVYAKYNVGLSRTTYTQVREGVAVSRDNLQPGDLVFFGSASSPHHVGIYVGNGSYIHAPRTGDVVKISSLSGRRDYATARRIA</sequence>
<dbReference type="Gene3D" id="3.90.1720.10">
    <property type="entry name" value="endopeptidase domain like (from Nostoc punctiforme)"/>
    <property type="match status" value="1"/>
</dbReference>
<comment type="similarity">
    <text evidence="1">Belongs to the peptidase C40 family.</text>
</comment>
<dbReference type="PROSITE" id="PS51935">
    <property type="entry name" value="NLPC_P60"/>
    <property type="match status" value="1"/>
</dbReference>
<feature type="coiled-coil region" evidence="6">
    <location>
        <begin position="23"/>
        <end position="113"/>
    </location>
</feature>
<protein>
    <submittedName>
        <fullName evidence="9">Cell wall-associated hydrolase, NlpC family</fullName>
    </submittedName>
</protein>
<dbReference type="InterPro" id="IPR051202">
    <property type="entry name" value="Peptidase_C40"/>
</dbReference>
<dbReference type="RefSeq" id="WP_072904119.1">
    <property type="nucleotide sequence ID" value="NZ_FRAD01000020.1"/>
</dbReference>
<dbReference type="InterPro" id="IPR057309">
    <property type="entry name" value="PcsB_CC"/>
</dbReference>
<evidence type="ECO:0000256" key="5">
    <source>
        <dbReference type="ARBA" id="ARBA00022807"/>
    </source>
</evidence>
<dbReference type="Gene3D" id="6.10.250.3150">
    <property type="match status" value="1"/>
</dbReference>
<evidence type="ECO:0000313" key="10">
    <source>
        <dbReference type="Proteomes" id="UP000183952"/>
    </source>
</evidence>
<keyword evidence="2" id="KW-0645">Protease</keyword>
<dbReference type="SUPFAM" id="SSF54001">
    <property type="entry name" value="Cysteine proteinases"/>
    <property type="match status" value="1"/>
</dbReference>
<evidence type="ECO:0000313" key="9">
    <source>
        <dbReference type="EMBL" id="SHK26980.1"/>
    </source>
</evidence>
<dbReference type="InterPro" id="IPR038765">
    <property type="entry name" value="Papain-like_cys_pep_sf"/>
</dbReference>
<feature type="signal peptide" evidence="7">
    <location>
        <begin position="1"/>
        <end position="24"/>
    </location>
</feature>
<keyword evidence="6" id="KW-0175">Coiled coil</keyword>
<feature type="domain" description="NlpC/P60" evidence="8">
    <location>
        <begin position="276"/>
        <end position="394"/>
    </location>
</feature>
<dbReference type="PANTHER" id="PTHR47053:SF1">
    <property type="entry name" value="MUREIN DD-ENDOPEPTIDASE MEPH-RELATED"/>
    <property type="match status" value="1"/>
</dbReference>
<dbReference type="Pfam" id="PF24568">
    <property type="entry name" value="CC_PcsB"/>
    <property type="match status" value="1"/>
</dbReference>
<evidence type="ECO:0000256" key="3">
    <source>
        <dbReference type="ARBA" id="ARBA00022729"/>
    </source>
</evidence>
<evidence type="ECO:0000256" key="6">
    <source>
        <dbReference type="SAM" id="Coils"/>
    </source>
</evidence>
<dbReference type="AlphaFoldDB" id="A0A1M6R3K3"/>
<keyword evidence="3 7" id="KW-0732">Signal</keyword>
<keyword evidence="4 9" id="KW-0378">Hydrolase</keyword>
<evidence type="ECO:0000256" key="1">
    <source>
        <dbReference type="ARBA" id="ARBA00007074"/>
    </source>
</evidence>
<evidence type="ECO:0000256" key="4">
    <source>
        <dbReference type="ARBA" id="ARBA00022801"/>
    </source>
</evidence>
<dbReference type="STRING" id="1121331.SAMN02745248_02189"/>
<feature type="chain" id="PRO_5009920499" evidence="7">
    <location>
        <begin position="25"/>
        <end position="394"/>
    </location>
</feature>
<dbReference type="GO" id="GO:0008234">
    <property type="term" value="F:cysteine-type peptidase activity"/>
    <property type="evidence" value="ECO:0007669"/>
    <property type="project" value="UniProtKB-KW"/>
</dbReference>
<feature type="coiled-coil region" evidence="6">
    <location>
        <begin position="167"/>
        <end position="222"/>
    </location>
</feature>
<proteinExistence type="inferred from homology"/>
<dbReference type="EMBL" id="FRAD01000020">
    <property type="protein sequence ID" value="SHK26980.1"/>
    <property type="molecule type" value="Genomic_DNA"/>
</dbReference>
<organism evidence="9 10">
    <name type="scientific">Hathewaya proteolytica DSM 3090</name>
    <dbReference type="NCBI Taxonomy" id="1121331"/>
    <lineage>
        <taxon>Bacteria</taxon>
        <taxon>Bacillati</taxon>
        <taxon>Bacillota</taxon>
        <taxon>Clostridia</taxon>
        <taxon>Eubacteriales</taxon>
        <taxon>Clostridiaceae</taxon>
        <taxon>Hathewaya</taxon>
    </lineage>
</organism>
<gene>
    <name evidence="9" type="ORF">SAMN02745248_02189</name>
</gene>
<name>A0A1M6R3K3_9CLOT</name>
<keyword evidence="10" id="KW-1185">Reference proteome</keyword>
<accession>A0A1M6R3K3</accession>
<dbReference type="GO" id="GO:0006508">
    <property type="term" value="P:proteolysis"/>
    <property type="evidence" value="ECO:0007669"/>
    <property type="project" value="UniProtKB-KW"/>
</dbReference>
<dbReference type="Proteomes" id="UP000183952">
    <property type="component" value="Unassembled WGS sequence"/>
</dbReference>
<evidence type="ECO:0000256" key="2">
    <source>
        <dbReference type="ARBA" id="ARBA00022670"/>
    </source>
</evidence>
<evidence type="ECO:0000256" key="7">
    <source>
        <dbReference type="SAM" id="SignalP"/>
    </source>
</evidence>
<dbReference type="PANTHER" id="PTHR47053">
    <property type="entry name" value="MUREIN DD-ENDOPEPTIDASE MEPH-RELATED"/>
    <property type="match status" value="1"/>
</dbReference>
<reference evidence="9 10" key="1">
    <citation type="submission" date="2016-11" db="EMBL/GenBank/DDBJ databases">
        <authorList>
            <person name="Jaros S."/>
            <person name="Januszkiewicz K."/>
            <person name="Wedrychowicz H."/>
        </authorList>
    </citation>
    <scope>NUCLEOTIDE SEQUENCE [LARGE SCALE GENOMIC DNA]</scope>
    <source>
        <strain evidence="9 10">DSM 3090</strain>
    </source>
</reference>
<dbReference type="Pfam" id="PF00877">
    <property type="entry name" value="NLPC_P60"/>
    <property type="match status" value="1"/>
</dbReference>
<keyword evidence="5" id="KW-0788">Thiol protease</keyword>